<feature type="compositionally biased region" description="Low complexity" evidence="1">
    <location>
        <begin position="653"/>
        <end position="675"/>
    </location>
</feature>
<evidence type="ECO:0000256" key="1">
    <source>
        <dbReference type="SAM" id="MobiDB-lite"/>
    </source>
</evidence>
<protein>
    <submittedName>
        <fullName evidence="2">Uncharacterized protein</fullName>
    </submittedName>
</protein>
<organism evidence="2 3">
    <name type="scientific">Dioszegia hungarica</name>
    <dbReference type="NCBI Taxonomy" id="4972"/>
    <lineage>
        <taxon>Eukaryota</taxon>
        <taxon>Fungi</taxon>
        <taxon>Dikarya</taxon>
        <taxon>Basidiomycota</taxon>
        <taxon>Agaricomycotina</taxon>
        <taxon>Tremellomycetes</taxon>
        <taxon>Tremellales</taxon>
        <taxon>Bulleribasidiaceae</taxon>
        <taxon>Dioszegia</taxon>
    </lineage>
</organism>
<feature type="compositionally biased region" description="Low complexity" evidence="1">
    <location>
        <begin position="598"/>
        <end position="610"/>
    </location>
</feature>
<dbReference type="RefSeq" id="XP_052946944.1">
    <property type="nucleotide sequence ID" value="XM_053093658.1"/>
</dbReference>
<feature type="compositionally biased region" description="Acidic residues" evidence="1">
    <location>
        <begin position="517"/>
        <end position="528"/>
    </location>
</feature>
<feature type="region of interest" description="Disordered" evidence="1">
    <location>
        <begin position="1"/>
        <end position="96"/>
    </location>
</feature>
<proteinExistence type="predicted"/>
<feature type="compositionally biased region" description="Low complexity" evidence="1">
    <location>
        <begin position="939"/>
        <end position="956"/>
    </location>
</feature>
<feature type="compositionally biased region" description="Basic and acidic residues" evidence="1">
    <location>
        <begin position="529"/>
        <end position="555"/>
    </location>
</feature>
<comment type="caution">
    <text evidence="2">The sequence shown here is derived from an EMBL/GenBank/DDBJ whole genome shotgun (WGS) entry which is preliminary data.</text>
</comment>
<feature type="compositionally biased region" description="Pro residues" evidence="1">
    <location>
        <begin position="270"/>
        <end position="282"/>
    </location>
</feature>
<dbReference type="EMBL" id="JAKWFO010000005">
    <property type="protein sequence ID" value="KAI9637167.1"/>
    <property type="molecule type" value="Genomic_DNA"/>
</dbReference>
<sequence>MNKRPLGPTGLPAKPGNPGVPNVGGYGSTPGPAPPLPAGPMPLGYPQQPQYQQQQVPQQQQYGQQQYPAQQAQQQQQYGGQQGGQQGGPQAVDPAAHAAAWAAYYQATGQPNPYAQAQPQAVGTSPNPAAPGAATAYANYGYGAGATHANHLQPGQAAPQQQAGQAYGAYQYPQQPRPPAAAGAYGAPLPGQPQYANYGPQQPVPQQQQQAQGYRPPMQPQAGYGYNSPVAQPFPVQAGQYPQQPQAQQAFYGQQQPPTAGFRPGMNPSPVRPYQPRPPRPPGMGMSPSPAPSMPMNGGMGVPPAKRPRFDGPGGGATGAPGMYPPATRPGAMGINNGQPGFGAVPGRPPIAVGGGPIHLGGPARAPVAAATPPIVRPPIHLGMGGPPPPGIIAPRGPSFARGGGIAGRGGRGGVHVPGAPRGPAGMSGFGRGRGAAVVGLGGRRGAYAAGVEREREERERRREKEKGANTTMTDFRIVGIQISRVGSPAEEAEGKGWKWGWVEDEARALHPPPPKEEEDEKADEEVEVEVKKEAGEEGEKVEVKVEEEERKEPEAVGSVEAEEKRGEKRKAKTPDGDETEGSSKKRAALDAGDHTTEAAAPAPEALLAPSSVDLPKPELDAAAETDVKVEPVDSTETAQPVDGDTVTINGESSAAAVPNSAAAVPSPELSAPTLTPEPEPPLSKFEEPQNRFRIYFDSPPELDRIPKAIRRGINKRFRRESSSVAPSVQGQAQAEGEAEEKVPEGGAEGAEAETVVGEAPVGVEVKAEIGTEEAAEEVIAGAEVVEGEVPVIPADADSSGALGERKADPAAEAVAEAVVAESASADEETGGAEEETGAGDVSMRTDVGHDADAAEGEQAEAALEAPEAAVEAIPQVESVGEPSAEAPATDAVDAISALPSEAEAVPATAEQPIATRTRRRSSVSSHATHPDGTATVNGDAEASAPSAPAVDAVPAGPQPSVNRISILYEESSRRICVDAEAVESVRIYRAEGKIEVCLKEEEPVVAVEGEEEREAEKVEGELRKGVLMEMYDSTDERFVALSASRLAEIYPSSDATSTPEAESIPPLHTQGPMTITVWLNKKRPLSEPKWCRSNSADEWLFETFSSRRLDTTADGWRGRLHVVDPDPAPTLSSILTSWTAGASSGTLGDRRAFIDSLTASNDAADLLEILLRLARGDRNPTVGSGHGGSGGGGGGFGSLAGAIRPDSPYASHQTHVSLAVLQMYRLTMVYADKAGEGDAVREKVEDIVRSLPVGMIQRSLDGLFREWVDKRAGK</sequence>
<dbReference type="GeneID" id="77732863"/>
<feature type="region of interest" description="Disordered" evidence="1">
    <location>
        <begin position="901"/>
        <end position="959"/>
    </location>
</feature>
<feature type="compositionally biased region" description="Low complexity" evidence="1">
    <location>
        <begin position="111"/>
        <end position="216"/>
    </location>
</feature>
<evidence type="ECO:0000313" key="3">
    <source>
        <dbReference type="Proteomes" id="UP001164286"/>
    </source>
</evidence>
<feature type="compositionally biased region" description="Pro residues" evidence="1">
    <location>
        <begin position="31"/>
        <end position="40"/>
    </location>
</feature>
<feature type="compositionally biased region" description="Low complexity" evidence="1">
    <location>
        <begin position="237"/>
        <end position="258"/>
    </location>
</feature>
<dbReference type="Proteomes" id="UP001164286">
    <property type="component" value="Unassembled WGS sequence"/>
</dbReference>
<feature type="compositionally biased region" description="Acidic residues" evidence="1">
    <location>
        <begin position="825"/>
        <end position="838"/>
    </location>
</feature>
<feature type="region of interest" description="Disordered" evidence="1">
    <location>
        <begin position="820"/>
        <end position="846"/>
    </location>
</feature>
<feature type="compositionally biased region" description="Low complexity" evidence="1">
    <location>
        <begin position="41"/>
        <end position="79"/>
    </location>
</feature>
<feature type="compositionally biased region" description="Basic and acidic residues" evidence="1">
    <location>
        <begin position="616"/>
        <end position="632"/>
    </location>
</feature>
<feature type="compositionally biased region" description="Basic and acidic residues" evidence="1">
    <location>
        <begin position="452"/>
        <end position="468"/>
    </location>
</feature>
<feature type="region of interest" description="Disordered" evidence="1">
    <location>
        <begin position="717"/>
        <end position="760"/>
    </location>
</feature>
<dbReference type="AlphaFoldDB" id="A0AA38LTR6"/>
<feature type="region of interest" description="Disordered" evidence="1">
    <location>
        <begin position="111"/>
        <end position="337"/>
    </location>
</feature>
<gene>
    <name evidence="2" type="ORF">MKK02DRAFT_45880</name>
</gene>
<evidence type="ECO:0000313" key="2">
    <source>
        <dbReference type="EMBL" id="KAI9637167.1"/>
    </source>
</evidence>
<reference evidence="2" key="1">
    <citation type="journal article" date="2022" name="G3 (Bethesda)">
        <title>High quality genome of the basidiomycete yeast Dioszegia hungarica PDD-24b-2 isolated from cloud water.</title>
        <authorList>
            <person name="Jarrige D."/>
            <person name="Haridas S."/>
            <person name="Bleykasten-Grosshans C."/>
            <person name="Joly M."/>
            <person name="Nadalig T."/>
            <person name="Sancelme M."/>
            <person name="Vuilleumier S."/>
            <person name="Grigoriev I.V."/>
            <person name="Amato P."/>
            <person name="Bringel F."/>
        </authorList>
    </citation>
    <scope>NUCLEOTIDE SEQUENCE</scope>
    <source>
        <strain evidence="2">PDD-24b-2</strain>
    </source>
</reference>
<name>A0AA38LTR6_9TREE</name>
<feature type="region of interest" description="Disordered" evidence="1">
    <location>
        <begin position="448"/>
        <end position="470"/>
    </location>
</feature>
<keyword evidence="3" id="KW-1185">Reference proteome</keyword>
<feature type="region of interest" description="Disordered" evidence="1">
    <location>
        <begin position="506"/>
        <end position="691"/>
    </location>
</feature>
<accession>A0AA38LTR6</accession>
<feature type="compositionally biased region" description="Basic and acidic residues" evidence="1">
    <location>
        <begin position="582"/>
        <end position="597"/>
    </location>
</feature>